<organism evidence="6 7">
    <name type="scientific">Anaeramoeba flamelloides</name>
    <dbReference type="NCBI Taxonomy" id="1746091"/>
    <lineage>
        <taxon>Eukaryota</taxon>
        <taxon>Metamonada</taxon>
        <taxon>Anaeramoebidae</taxon>
        <taxon>Anaeramoeba</taxon>
    </lineage>
</organism>
<keyword evidence="2" id="KW-0812">Transmembrane</keyword>
<feature type="signal peptide" evidence="3">
    <location>
        <begin position="1"/>
        <end position="23"/>
    </location>
</feature>
<dbReference type="PANTHER" id="PTHR46967:SF1">
    <property type="entry name" value="KERATIN-ASSOCIATED PROTEIN 16-1-LIKE"/>
    <property type="match status" value="1"/>
</dbReference>
<evidence type="ECO:0000259" key="4">
    <source>
        <dbReference type="Pfam" id="PF07699"/>
    </source>
</evidence>
<feature type="domain" description="Tyrosine-protein kinase ephrin type A/B receptor-like" evidence="4">
    <location>
        <begin position="832"/>
        <end position="871"/>
    </location>
</feature>
<feature type="transmembrane region" description="Helical" evidence="2">
    <location>
        <begin position="1492"/>
        <end position="1509"/>
    </location>
</feature>
<feature type="domain" description="DUF7948" evidence="5">
    <location>
        <begin position="103"/>
        <end position="275"/>
    </location>
</feature>
<evidence type="ECO:0000259" key="5">
    <source>
        <dbReference type="Pfam" id="PF25778"/>
    </source>
</evidence>
<dbReference type="InterPro" id="IPR011641">
    <property type="entry name" value="Tyr-kin_ephrin_A/B_rcpt-like"/>
</dbReference>
<dbReference type="EMBL" id="JANTQA010000008">
    <property type="protein sequence ID" value="KAJ3451865.1"/>
    <property type="molecule type" value="Genomic_DNA"/>
</dbReference>
<sequence>MTKFSFYLLVFFVVLLKSIQVNGRSEYQKTELIEYSGILEQNFPEKEQIFGHTPNNEHFNPRTIPNFFVQNNQIVSDPRIKFLGKTFGQGTWFFSNQSIIYSMGKHTIHMRILNANLSDLHALKETQSKTHYYRGGFKAKWKTDLSNYEGVKYSSIFEGVDLVFETTRTANKDFRYQDKIKSSFHLSQAKAISKIKWQFQTSEDLEMRLSPGIGNLQFVSKLTNEIILEESGLLFFQNNIQLNGKFNLDKSTKTVTFQINDHKLQQEEHLIIDPTYSTFFAGDHTDEIQDFKIDSEGNFIGVGATMSRNFPADGDLVYIEGHEGAYRDVLVFKLSPDCDLIWSGYLSSVIDDRAITVIIDSKDDIYLGGYTDYYDANETTSIFPTTEGAYRTGCVKNNQGTPFITKLSKDGDLVNSTVMCGEGFDQITNLALSSDESILYFLGGGDSDKFPTDDQNGETINCLVSTNNNFYGIMDSQLSNLSYCKCFEAGEDENDPDQMSVTRIHFLDNYLYFGGYIQGQEEKLKQHENCTYQRSANPAANKYFLYGRFNKDDLSIDYVCFYGGTNGDETFKDMKFDSEGNIWIVGSATSSDLVTSEGALFPLKSPVSTENGAIMKFKEKDCLYASYYYNNENDNNCLIASIDLDDQDQILIYTQDYRPLETQYDYIYGDNSAIQTFNNDFNETFLTISVPTLLSPKTSFNNKNIYTLFFSGYSNSNFLTYTTQNAWQDMQQGDHDGQIISFKWDCGEGNATTHEGCVPCSNGTYNDEIYIKNECKKCLPGTYQDEEGAIECKPCGYGTFQKRMGWTVCDECEEGTFGNETKLTECFDCNPGTYSDEVKLSECSICEAGYYQNISGQTTCRECALGYYGNVTGEDECNKCEAGTYTNSEQSTGCKVCEIGTYQELTGETKCEYCSPGTFSDKRGSTSCKPCKPGTYQPNVRSNECRQCEKGFYQDEEGATKCNSCEGGTVATEKNSTSCTICGEGTYSNDRFTICENCPQGTYSNKKEISSRDECTPCPMGTYGNRAGLKSADECIPCKDGYWSDTEGGISDAVCIPCSKGTFLDQAGTEKGCQTCELGSYTDEEAMVECKLCPEGSESAHNFQSCVKCGSGTYAEVEGSPECTKCESGTFNNGTGETSCKKCVHPEYCLGGDKCSSGRNPDTLCEICFNGYFELNQSCQKCPSNLQYIILVIVILLVSILLFVFKKRVQRMILEDPFPMFRIIITFLQLTTSLFTLKLSWPLTIKSTISKWGSIFVLDLGTIANPDCFSEMDWYNKWLFQFFIPIIILAILLLFYFGFKLYLDKKDSSVQKVELEIFFSRLLSLSLKYFFIPMSNISFQPFNYSKDPITNKTVLSVDPSISTSDSTYKKYLPVFVLSIIIYIVGIPLFFIIILIKAKRTDFNKFWSNRVGWIFLNYKSNRYWFEMFEIFIKFLLALSAILFANDDDGIRQRNYFLLVLFIIALVLMIYLKPYQVDVTLNEGKFAAEDKAQIGLYIMIIGAITLALSYLNTAIFLILWPVGAIIGFVGLYYSYLKMQQQKVQVNLKYNTKNEIKKQEKMLRRLTKKETFSDLHLLKLNQQIQQSLLESKQLEKDLKIQVKQLDRKIGFLKEKENQLLRKRDQFTKEKNSIQNKIDKLEMKKNDHDKNDN</sequence>
<dbReference type="SMART" id="SM01411">
    <property type="entry name" value="Ephrin_rec_like"/>
    <property type="match status" value="8"/>
</dbReference>
<evidence type="ECO:0000256" key="2">
    <source>
        <dbReference type="SAM" id="Phobius"/>
    </source>
</evidence>
<dbReference type="Gene3D" id="2.10.50.10">
    <property type="entry name" value="Tumor Necrosis Factor Receptor, subunit A, domain 2"/>
    <property type="match status" value="8"/>
</dbReference>
<dbReference type="InterPro" id="IPR009030">
    <property type="entry name" value="Growth_fac_rcpt_cys_sf"/>
</dbReference>
<evidence type="ECO:0000313" key="7">
    <source>
        <dbReference type="Proteomes" id="UP001146793"/>
    </source>
</evidence>
<evidence type="ECO:0000256" key="3">
    <source>
        <dbReference type="SAM" id="SignalP"/>
    </source>
</evidence>
<accession>A0AAV8AE03</accession>
<keyword evidence="2" id="KW-0472">Membrane</keyword>
<dbReference type="SUPFAM" id="SSF57184">
    <property type="entry name" value="Growth factor receptor domain"/>
    <property type="match status" value="3"/>
</dbReference>
<name>A0AAV8AE03_9EUKA</name>
<keyword evidence="3" id="KW-0732">Signal</keyword>
<protein>
    <submittedName>
        <fullName evidence="6">Insulin-like growth factor binding proteinn-terminal</fullName>
    </submittedName>
</protein>
<keyword evidence="2" id="KW-1133">Transmembrane helix</keyword>
<feature type="transmembrane region" description="Helical" evidence="2">
    <location>
        <begin position="1279"/>
        <end position="1303"/>
    </location>
</feature>
<feature type="transmembrane region" description="Helical" evidence="2">
    <location>
        <begin position="1315"/>
        <end position="1332"/>
    </location>
</feature>
<feature type="region of interest" description="Disordered" evidence="1">
    <location>
        <begin position="1627"/>
        <end position="1649"/>
    </location>
</feature>
<feature type="transmembrane region" description="Helical" evidence="2">
    <location>
        <begin position="1371"/>
        <end position="1395"/>
    </location>
</feature>
<feature type="transmembrane region" description="Helical" evidence="2">
    <location>
        <begin position="1217"/>
        <end position="1237"/>
    </location>
</feature>
<feature type="chain" id="PRO_5043888454" evidence="3">
    <location>
        <begin position="24"/>
        <end position="1649"/>
    </location>
</feature>
<dbReference type="Pfam" id="PF25778">
    <property type="entry name" value="DUF7948"/>
    <property type="match status" value="1"/>
</dbReference>
<proteinExistence type="predicted"/>
<gene>
    <name evidence="6" type="ORF">M0812_03623</name>
</gene>
<feature type="domain" description="Tyrosine-protein kinase ephrin type A/B receptor-like" evidence="4">
    <location>
        <begin position="934"/>
        <end position="982"/>
    </location>
</feature>
<feature type="transmembrane region" description="Helical" evidence="2">
    <location>
        <begin position="1186"/>
        <end position="1205"/>
    </location>
</feature>
<evidence type="ECO:0000256" key="1">
    <source>
        <dbReference type="SAM" id="MobiDB-lite"/>
    </source>
</evidence>
<reference evidence="6" key="1">
    <citation type="submission" date="2022-08" db="EMBL/GenBank/DDBJ databases">
        <title>Novel sulphate-reducing endosymbionts in the free-living metamonad Anaeramoeba.</title>
        <authorList>
            <person name="Jerlstrom-Hultqvist J."/>
            <person name="Cepicka I."/>
            <person name="Gallot-Lavallee L."/>
            <person name="Salas-Leiva D."/>
            <person name="Curtis B.A."/>
            <person name="Zahonova K."/>
            <person name="Pipaliya S."/>
            <person name="Dacks J."/>
            <person name="Roger A.J."/>
        </authorList>
    </citation>
    <scope>NUCLEOTIDE SEQUENCE</scope>
    <source>
        <strain evidence="6">Busselton2</strain>
    </source>
</reference>
<dbReference type="InterPro" id="IPR057708">
    <property type="entry name" value="DUF7948"/>
</dbReference>
<feature type="domain" description="Tyrosine-protein kinase ephrin type A/B receptor-like" evidence="4">
    <location>
        <begin position="883"/>
        <end position="931"/>
    </location>
</feature>
<dbReference type="Pfam" id="PF07699">
    <property type="entry name" value="Ephrin_rec_like"/>
    <property type="match status" value="4"/>
</dbReference>
<feature type="transmembrane region" description="Helical" evidence="2">
    <location>
        <begin position="1422"/>
        <end position="1442"/>
    </location>
</feature>
<feature type="domain" description="Tyrosine-protein kinase ephrin type A/B receptor-like" evidence="4">
    <location>
        <begin position="985"/>
        <end position="1035"/>
    </location>
</feature>
<dbReference type="PANTHER" id="PTHR46967">
    <property type="entry name" value="INSULIN-LIKE GROWTH FACTOR BINDING PROTEIN,N-TERMINAL"/>
    <property type="match status" value="1"/>
</dbReference>
<comment type="caution">
    <text evidence="6">The sequence shown here is derived from an EMBL/GenBank/DDBJ whole genome shotgun (WGS) entry which is preliminary data.</text>
</comment>
<dbReference type="Proteomes" id="UP001146793">
    <property type="component" value="Unassembled WGS sequence"/>
</dbReference>
<feature type="transmembrane region" description="Helical" evidence="2">
    <location>
        <begin position="1515"/>
        <end position="1534"/>
    </location>
</feature>
<feature type="transmembrane region" description="Helical" evidence="2">
    <location>
        <begin position="1454"/>
        <end position="1471"/>
    </location>
</feature>
<evidence type="ECO:0000313" key="6">
    <source>
        <dbReference type="EMBL" id="KAJ3451865.1"/>
    </source>
</evidence>